<evidence type="ECO:0000313" key="2">
    <source>
        <dbReference type="Proteomes" id="UP001380953"/>
    </source>
</evidence>
<name>A0ACC6PC35_9BACL</name>
<protein>
    <submittedName>
        <fullName evidence="1">LysR substrate-binding domain-containing protein</fullName>
    </submittedName>
</protein>
<organism evidence="1 2">
    <name type="scientific">Saccharibacillus sacchari</name>
    <dbReference type="NCBI Taxonomy" id="456493"/>
    <lineage>
        <taxon>Bacteria</taxon>
        <taxon>Bacillati</taxon>
        <taxon>Bacillota</taxon>
        <taxon>Bacilli</taxon>
        <taxon>Bacillales</taxon>
        <taxon>Paenibacillaceae</taxon>
        <taxon>Saccharibacillus</taxon>
    </lineage>
</organism>
<evidence type="ECO:0000313" key="1">
    <source>
        <dbReference type="EMBL" id="MEJ8304467.1"/>
    </source>
</evidence>
<comment type="caution">
    <text evidence="1">The sequence shown here is derived from an EMBL/GenBank/DDBJ whole genome shotgun (WGS) entry which is preliminary data.</text>
</comment>
<gene>
    <name evidence="1" type="ORF">WKI47_11235</name>
</gene>
<dbReference type="Proteomes" id="UP001380953">
    <property type="component" value="Unassembled WGS sequence"/>
</dbReference>
<reference evidence="1" key="1">
    <citation type="submission" date="2024-03" db="EMBL/GenBank/DDBJ databases">
        <title>Whole genome sequecning of epiphytes from Marcgravia umbellata leaves.</title>
        <authorList>
            <person name="Kumar G."/>
            <person name="Savka M.A."/>
        </authorList>
    </citation>
    <scope>NUCLEOTIDE SEQUENCE</scope>
    <source>
        <strain evidence="1">RIT_BL5</strain>
    </source>
</reference>
<proteinExistence type="predicted"/>
<accession>A0ACC6PC35</accession>
<sequence>MDQQLRIFMKVVEKGNFSRAADFLHMTQPAVSQHIRTLEQSVGAQLLERTNKYVRLTKAGEIVYAHARDILGLYGRMQHLVDDLSNHAGGPLTIGASYTFGEYILPRIVAELKSLYPDISPSVTIGNTFSIAEQVRTGELDVGIVEGHPRDMKELQAEGLAEDRMVLVSSPSSPVESLDAHHTWILRETGSGTREAADDVLERLGVTPAETLVFSSTQAIKEAVIAGLGISLLSQWAIRRELASGELKIIDVPLLPHIRQFSIVTGSPFRTKALDVFLELLRERRDLTGLAP</sequence>
<dbReference type="EMBL" id="JBBKAR010000033">
    <property type="protein sequence ID" value="MEJ8304467.1"/>
    <property type="molecule type" value="Genomic_DNA"/>
</dbReference>
<keyword evidence="2" id="KW-1185">Reference proteome</keyword>